<gene>
    <name evidence="1" type="ORF">O6H91_15G058600</name>
</gene>
<name>A0ACC2BJH9_DIPCM</name>
<proteinExistence type="predicted"/>
<comment type="caution">
    <text evidence="1">The sequence shown here is derived from an EMBL/GenBank/DDBJ whole genome shotgun (WGS) entry which is preliminary data.</text>
</comment>
<accession>A0ACC2BJH9</accession>
<evidence type="ECO:0000313" key="1">
    <source>
        <dbReference type="EMBL" id="KAJ7529614.1"/>
    </source>
</evidence>
<dbReference type="EMBL" id="CM055106">
    <property type="protein sequence ID" value="KAJ7529614.1"/>
    <property type="molecule type" value="Genomic_DNA"/>
</dbReference>
<dbReference type="Proteomes" id="UP001162992">
    <property type="component" value="Chromosome 15"/>
</dbReference>
<organism evidence="1 2">
    <name type="scientific">Diphasiastrum complanatum</name>
    <name type="common">Issler's clubmoss</name>
    <name type="synonym">Lycopodium complanatum</name>
    <dbReference type="NCBI Taxonomy" id="34168"/>
    <lineage>
        <taxon>Eukaryota</taxon>
        <taxon>Viridiplantae</taxon>
        <taxon>Streptophyta</taxon>
        <taxon>Embryophyta</taxon>
        <taxon>Tracheophyta</taxon>
        <taxon>Lycopodiopsida</taxon>
        <taxon>Lycopodiales</taxon>
        <taxon>Lycopodiaceae</taxon>
        <taxon>Lycopodioideae</taxon>
        <taxon>Diphasiastrum</taxon>
    </lineage>
</organism>
<keyword evidence="2" id="KW-1185">Reference proteome</keyword>
<protein>
    <submittedName>
        <fullName evidence="1">Uncharacterized protein</fullName>
    </submittedName>
</protein>
<evidence type="ECO:0000313" key="2">
    <source>
        <dbReference type="Proteomes" id="UP001162992"/>
    </source>
</evidence>
<sequence length="191" mass="20847">MQHLRRQCNRKDLPFYLNTIIASNAKGGCFNGASFGYYHDAITNKAGALPCSSKQILKLGDKFSSSRCFSKEDVVLYAQLCRDSNPIHTQELAAKESGFPGCVVNGMLHAAIFPAIIGSQFPGAIYVSQTLNFREPVFVDEDLFAEIVIKEIINLKKFYKLVSLSLSLSLSLTIAIASGGRSLPGQGLFAF</sequence>
<reference evidence="2" key="1">
    <citation type="journal article" date="2024" name="Proc. Natl. Acad. Sci. U.S.A.">
        <title>Extraordinary preservation of gene collinearity over three hundred million years revealed in homosporous lycophytes.</title>
        <authorList>
            <person name="Li C."/>
            <person name="Wickell D."/>
            <person name="Kuo L.Y."/>
            <person name="Chen X."/>
            <person name="Nie B."/>
            <person name="Liao X."/>
            <person name="Peng D."/>
            <person name="Ji J."/>
            <person name="Jenkins J."/>
            <person name="Williams M."/>
            <person name="Shu S."/>
            <person name="Plott C."/>
            <person name="Barry K."/>
            <person name="Rajasekar S."/>
            <person name="Grimwood J."/>
            <person name="Han X."/>
            <person name="Sun S."/>
            <person name="Hou Z."/>
            <person name="He W."/>
            <person name="Dai G."/>
            <person name="Sun C."/>
            <person name="Schmutz J."/>
            <person name="Leebens-Mack J.H."/>
            <person name="Li F.W."/>
            <person name="Wang L."/>
        </authorList>
    </citation>
    <scope>NUCLEOTIDE SEQUENCE [LARGE SCALE GENOMIC DNA]</scope>
    <source>
        <strain evidence="2">cv. PW_Plant_1</strain>
    </source>
</reference>